<evidence type="ECO:0000313" key="11">
    <source>
        <dbReference type="EMBL" id="KAK6759893.1"/>
    </source>
</evidence>
<comment type="caution">
    <text evidence="11">The sequence shown here is derived from an EMBL/GenBank/DDBJ whole genome shotgun (WGS) entry which is preliminary data.</text>
</comment>
<feature type="domain" description="Laminin EGF-like" evidence="8">
    <location>
        <begin position="407"/>
        <end position="456"/>
    </location>
</feature>
<dbReference type="InterPro" id="IPR018933">
    <property type="entry name" value="Netrin_module_non-TIMP"/>
</dbReference>
<dbReference type="Gene3D" id="2.40.50.120">
    <property type="match status" value="1"/>
</dbReference>
<dbReference type="InterPro" id="IPR001134">
    <property type="entry name" value="Netrin_domain"/>
</dbReference>
<feature type="disulfide bond" evidence="7">
    <location>
        <begin position="428"/>
        <end position="437"/>
    </location>
</feature>
<name>A0ABR1EBD8_NECAM</name>
<dbReference type="Gene3D" id="2.10.25.10">
    <property type="entry name" value="Laminin"/>
    <property type="match status" value="2"/>
</dbReference>
<keyword evidence="6 7" id="KW-0424">Laminin EGF-like domain</keyword>
<dbReference type="CDD" id="cd00055">
    <property type="entry name" value="EGF_Lam"/>
    <property type="match status" value="3"/>
</dbReference>
<dbReference type="SMART" id="SM00643">
    <property type="entry name" value="C345C"/>
    <property type="match status" value="1"/>
</dbReference>
<evidence type="ECO:0000256" key="4">
    <source>
        <dbReference type="ARBA" id="ARBA00023157"/>
    </source>
</evidence>
<keyword evidence="12" id="KW-1185">Reference proteome</keyword>
<dbReference type="PROSITE" id="PS50027">
    <property type="entry name" value="EGF_LAM_2"/>
    <property type="match status" value="1"/>
</dbReference>
<dbReference type="InterPro" id="IPR008211">
    <property type="entry name" value="Laminin_N"/>
</dbReference>
<sequence length="605" mass="67453">MLLAVLFSLHVAQAAYFSQFSMREPDHDPCYESTGRPIRCVPEFINAAFGKPVIASDTCGMNGPSRFCTIKEGADGIMRERCDVCDASVPGQSHPASLLTDLNSPGNMTCWVSEPSLNPHNVSLTLSLGKKFELTYISMYFCSRLPDSMALYKSTDHGKTWIPFQYYSSDCKNMFGKAADVAITKHNEQEAVCTNAHNIAPGGNRIAFPFLENRPSALLFETSPVLQDWVTATDIRIVFTRLSADQTNLYGASSNDVNDTPSNTTTTEENIKQRYFYAMGELAVGGRCKCNGHASRCIFDKMGRFTCDCKHNTAGTECETCKPFHFDRPWGRATSHNANACVACNCNLHAKRCRFDQELYRLSGNRSGGVCINCRHNTIGRNCHLCKHGFYRDTSKPITNKKACKSCGCHPVGSLSRSCNQTSGQCVCKPGVTGQTCNRCAKGYQQSRSTVTPCIRLPAKGGGSVTGSSEQGDCPKCRVVPKRLNQKKYCKRDYALQLFVTGREMVDGWARYRVVVENVFKKGLRGRRGETYLWMSSHSVMCKCPKIRVGRRYILLGKDDEDNNRQGFIVNGKTVLAEWDDDTMDKVLRFAKRDKLGQCPTVRRY</sequence>
<feature type="disulfide bond" evidence="7">
    <location>
        <begin position="440"/>
        <end position="454"/>
    </location>
</feature>
<evidence type="ECO:0000256" key="1">
    <source>
        <dbReference type="ARBA" id="ARBA00004613"/>
    </source>
</evidence>
<keyword evidence="2" id="KW-0964">Secreted</keyword>
<feature type="disulfide bond" evidence="7">
    <location>
        <begin position="409"/>
        <end position="426"/>
    </location>
</feature>
<dbReference type="Pfam" id="PF01759">
    <property type="entry name" value="NTR"/>
    <property type="match status" value="1"/>
</dbReference>
<evidence type="ECO:0000259" key="9">
    <source>
        <dbReference type="PROSITE" id="PS50189"/>
    </source>
</evidence>
<dbReference type="SUPFAM" id="SSF50242">
    <property type="entry name" value="TIMP-like"/>
    <property type="match status" value="1"/>
</dbReference>
<accession>A0ABR1EBD8</accession>
<dbReference type="PANTHER" id="PTHR10574">
    <property type="entry name" value="NETRIN/LAMININ-RELATED"/>
    <property type="match status" value="1"/>
</dbReference>
<dbReference type="PROSITE" id="PS01248">
    <property type="entry name" value="EGF_LAM_1"/>
    <property type="match status" value="1"/>
</dbReference>
<evidence type="ECO:0000259" key="10">
    <source>
        <dbReference type="PROSITE" id="PS51117"/>
    </source>
</evidence>
<proteinExistence type="predicted"/>
<keyword evidence="4 7" id="KW-1015">Disulfide bond</keyword>
<feature type="domain" description="Laminin N-terminal" evidence="10">
    <location>
        <begin position="36"/>
        <end position="287"/>
    </location>
</feature>
<dbReference type="SUPFAM" id="SSF57196">
    <property type="entry name" value="EGF/Laminin"/>
    <property type="match status" value="3"/>
</dbReference>
<protein>
    <recommendedName>
        <fullName evidence="13">Laminin EGF-like protein</fullName>
    </recommendedName>
</protein>
<dbReference type="PROSITE" id="PS50189">
    <property type="entry name" value="NTR"/>
    <property type="match status" value="1"/>
</dbReference>
<dbReference type="Pfam" id="PF00053">
    <property type="entry name" value="EGF_laminin"/>
    <property type="match status" value="3"/>
</dbReference>
<feature type="domain" description="NTR" evidence="9">
    <location>
        <begin position="474"/>
        <end position="599"/>
    </location>
</feature>
<evidence type="ECO:0000256" key="2">
    <source>
        <dbReference type="ARBA" id="ARBA00022525"/>
    </source>
</evidence>
<dbReference type="InterPro" id="IPR050440">
    <property type="entry name" value="Laminin/Netrin_ECM"/>
</dbReference>
<dbReference type="EMBL" id="JAVFWL010000006">
    <property type="protein sequence ID" value="KAK6759893.1"/>
    <property type="molecule type" value="Genomic_DNA"/>
</dbReference>
<dbReference type="Gene3D" id="2.60.120.260">
    <property type="entry name" value="Galactose-binding domain-like"/>
    <property type="match status" value="1"/>
</dbReference>
<dbReference type="PROSITE" id="PS51117">
    <property type="entry name" value="LAMININ_NTER"/>
    <property type="match status" value="1"/>
</dbReference>
<evidence type="ECO:0000256" key="3">
    <source>
        <dbReference type="ARBA" id="ARBA00022729"/>
    </source>
</evidence>
<dbReference type="SMART" id="SM00136">
    <property type="entry name" value="LamNT"/>
    <property type="match status" value="1"/>
</dbReference>
<evidence type="ECO:0000256" key="6">
    <source>
        <dbReference type="ARBA" id="ARBA00023292"/>
    </source>
</evidence>
<dbReference type="PANTHER" id="PTHR10574:SF365">
    <property type="entry name" value="NETRIN-A-RELATED"/>
    <property type="match status" value="1"/>
</dbReference>
<evidence type="ECO:0000259" key="8">
    <source>
        <dbReference type="PROSITE" id="PS50027"/>
    </source>
</evidence>
<keyword evidence="5" id="KW-0325">Glycoprotein</keyword>
<organism evidence="11 12">
    <name type="scientific">Necator americanus</name>
    <name type="common">Human hookworm</name>
    <dbReference type="NCBI Taxonomy" id="51031"/>
    <lineage>
        <taxon>Eukaryota</taxon>
        <taxon>Metazoa</taxon>
        <taxon>Ecdysozoa</taxon>
        <taxon>Nematoda</taxon>
        <taxon>Chromadorea</taxon>
        <taxon>Rhabditida</taxon>
        <taxon>Rhabditina</taxon>
        <taxon>Rhabditomorpha</taxon>
        <taxon>Strongyloidea</taxon>
        <taxon>Ancylostomatidae</taxon>
        <taxon>Bunostominae</taxon>
        <taxon>Necator</taxon>
    </lineage>
</organism>
<comment type="subcellular location">
    <subcellularLocation>
        <location evidence="1">Secreted</location>
    </subcellularLocation>
</comment>
<gene>
    <name evidence="11" type="primary">Necator_chrX.g21611</name>
    <name evidence="11" type="ORF">RB195_021450</name>
</gene>
<evidence type="ECO:0000256" key="7">
    <source>
        <dbReference type="PROSITE-ProRule" id="PRU00460"/>
    </source>
</evidence>
<dbReference type="Pfam" id="PF00055">
    <property type="entry name" value="Laminin_N"/>
    <property type="match status" value="1"/>
</dbReference>
<evidence type="ECO:0000313" key="12">
    <source>
        <dbReference type="Proteomes" id="UP001303046"/>
    </source>
</evidence>
<dbReference type="SMART" id="SM00180">
    <property type="entry name" value="EGF_Lam"/>
    <property type="match status" value="3"/>
</dbReference>
<evidence type="ECO:0000256" key="5">
    <source>
        <dbReference type="ARBA" id="ARBA00023180"/>
    </source>
</evidence>
<dbReference type="CDD" id="cd03579">
    <property type="entry name" value="NTR_netrin-1_like"/>
    <property type="match status" value="1"/>
</dbReference>
<evidence type="ECO:0008006" key="13">
    <source>
        <dbReference type="Google" id="ProtNLM"/>
    </source>
</evidence>
<reference evidence="11 12" key="1">
    <citation type="submission" date="2023-08" db="EMBL/GenBank/DDBJ databases">
        <title>A Necator americanus chromosomal reference genome.</title>
        <authorList>
            <person name="Ilik V."/>
            <person name="Petrzelkova K.J."/>
            <person name="Pardy F."/>
            <person name="Fuh T."/>
            <person name="Niatou-Singa F.S."/>
            <person name="Gouil Q."/>
            <person name="Baker L."/>
            <person name="Ritchie M.E."/>
            <person name="Jex A.R."/>
            <person name="Gazzola D."/>
            <person name="Li H."/>
            <person name="Toshio Fujiwara R."/>
            <person name="Zhan B."/>
            <person name="Aroian R.V."/>
            <person name="Pafco B."/>
            <person name="Schwarz E.M."/>
        </authorList>
    </citation>
    <scope>NUCLEOTIDE SEQUENCE [LARGE SCALE GENOMIC DNA]</scope>
    <source>
        <strain evidence="11 12">Aroian</strain>
        <tissue evidence="11">Whole animal</tissue>
    </source>
</reference>
<feature type="disulfide bond" evidence="7">
    <location>
        <begin position="407"/>
        <end position="419"/>
    </location>
</feature>
<keyword evidence="3" id="KW-0732">Signal</keyword>
<dbReference type="InterPro" id="IPR002049">
    <property type="entry name" value="LE_dom"/>
</dbReference>
<dbReference type="InterPro" id="IPR008993">
    <property type="entry name" value="TIMP-like_OB-fold"/>
</dbReference>
<dbReference type="Proteomes" id="UP001303046">
    <property type="component" value="Unassembled WGS sequence"/>
</dbReference>